<dbReference type="EMBL" id="ADBL01002368">
    <property type="status" value="NOT_ANNOTATED_CDS"/>
    <property type="molecule type" value="Genomic_DNA"/>
</dbReference>
<evidence type="ECO:0000313" key="5">
    <source>
        <dbReference type="Proteomes" id="UP000011715"/>
    </source>
</evidence>
<gene>
    <name evidence="3" type="ORF">MAPG_10597</name>
</gene>
<dbReference type="PANTHER" id="PTHR16148">
    <property type="entry name" value="NF-KAPPA-B-REPRESSING FACTOR-RELATED"/>
    <property type="match status" value="1"/>
</dbReference>
<feature type="region of interest" description="Disordered" evidence="1">
    <location>
        <begin position="95"/>
        <end position="170"/>
    </location>
</feature>
<evidence type="ECO:0000256" key="1">
    <source>
        <dbReference type="SAM" id="MobiDB-lite"/>
    </source>
</evidence>
<dbReference type="AlphaFoldDB" id="A0A0C4ED06"/>
<feature type="region of interest" description="Disordered" evidence="1">
    <location>
        <begin position="365"/>
        <end position="387"/>
    </location>
</feature>
<feature type="region of interest" description="Disordered" evidence="1">
    <location>
        <begin position="11"/>
        <end position="34"/>
    </location>
</feature>
<evidence type="ECO:0000313" key="3">
    <source>
        <dbReference type="EMBL" id="KLU90745.1"/>
    </source>
</evidence>
<organism evidence="4 5">
    <name type="scientific">Magnaporthiopsis poae (strain ATCC 64411 / 73-15)</name>
    <name type="common">Kentucky bluegrass fungus</name>
    <name type="synonym">Magnaporthe poae</name>
    <dbReference type="NCBI Taxonomy" id="644358"/>
    <lineage>
        <taxon>Eukaryota</taxon>
        <taxon>Fungi</taxon>
        <taxon>Dikarya</taxon>
        <taxon>Ascomycota</taxon>
        <taxon>Pezizomycotina</taxon>
        <taxon>Sordariomycetes</taxon>
        <taxon>Sordariomycetidae</taxon>
        <taxon>Magnaporthales</taxon>
        <taxon>Magnaporthaceae</taxon>
        <taxon>Magnaporthiopsis</taxon>
    </lineage>
</organism>
<keyword evidence="5" id="KW-1185">Reference proteome</keyword>
<dbReference type="PANTHER" id="PTHR16148:SF14">
    <property type="entry name" value="MYND-TYPE DOMAIN-CONTAINING PROTEIN"/>
    <property type="match status" value="1"/>
</dbReference>
<dbReference type="STRING" id="644358.A0A0C4ED06"/>
<dbReference type="OMA" id="WTYLASH"/>
<dbReference type="VEuPathDB" id="FungiDB:MAPG_10597"/>
<reference evidence="4" key="5">
    <citation type="submission" date="2015-06" db="UniProtKB">
        <authorList>
            <consortium name="EnsemblFungi"/>
        </authorList>
    </citation>
    <scope>IDENTIFICATION</scope>
    <source>
        <strain evidence="4">ATCC 64411</strain>
    </source>
</reference>
<sequence>MAGMGNLFNCRSPASIPSHRRSPTPAKQDHPSTLAFYPHPHHRRLMQDRMSPSFCTELADLYQAVVGWLEDVPLDPACFQHQEQPLTATVLDPAAAWSEGPSDPSSPPQPPSSSGEPSHAGGKRKKAPTSHHSDSAGPQNNNSNSNNNNNNNDNNNNNNNTNNGNVGQSEMPAENPVIVQLEQLTSEMQLPEDVRHMFFNLVTICNGSLVLARSVGEAINARMAIVDPYGFTLSSRTFIEDPTDEAELRSQLAMVGKISAIVRESGMASDRYASEAEWNEWVHRPMLRLGLMAAESARERLTPDPLYLGVDMFNTKEALITPICLPVGLDEHSVPDKMINYCIVLSDRAMEAACDTVIHIETERRMRRDDDDDDDDGDHAAAGAAEEGGSISIDSSISNMIKKHPRAPYAINHSEYWPLVGRPLCISVETHAETGTGVEELEHVPLALWSSAHFVRLRQLQGLVDDPTARDNTLPSLPLLCLVGEDWYVLFAVDRGSYMSLLRFPQPIGSTGSIVGCYKILAMVRMLRAWCWNQHRLWWEKLLRDICGLPGEAPGEEPGVPVEERGDNEAEAVAAA</sequence>
<protein>
    <recommendedName>
        <fullName evidence="2">PD-(D/E)XK nuclease-like domain-containing protein</fullName>
    </recommendedName>
</protein>
<feature type="domain" description="PD-(D/E)XK nuclease-like" evidence="2">
    <location>
        <begin position="241"/>
        <end position="536"/>
    </location>
</feature>
<dbReference type="Proteomes" id="UP000011715">
    <property type="component" value="Unassembled WGS sequence"/>
</dbReference>
<reference evidence="4" key="4">
    <citation type="journal article" date="2015" name="G3 (Bethesda)">
        <title>Genome sequences of three phytopathogenic species of the Magnaporthaceae family of fungi.</title>
        <authorList>
            <person name="Okagaki L.H."/>
            <person name="Nunes C.C."/>
            <person name="Sailsbery J."/>
            <person name="Clay B."/>
            <person name="Brown D."/>
            <person name="John T."/>
            <person name="Oh Y."/>
            <person name="Young N."/>
            <person name="Fitzgerald M."/>
            <person name="Haas B.J."/>
            <person name="Zeng Q."/>
            <person name="Young S."/>
            <person name="Adiconis X."/>
            <person name="Fan L."/>
            <person name="Levin J.Z."/>
            <person name="Mitchell T.K."/>
            <person name="Okubara P.A."/>
            <person name="Farman M.L."/>
            <person name="Kohn L.M."/>
            <person name="Birren B."/>
            <person name="Ma L.-J."/>
            <person name="Dean R.A."/>
        </authorList>
    </citation>
    <scope>NUCLEOTIDE SEQUENCE</scope>
    <source>
        <strain evidence="4">ATCC 64411 / 73-15</strain>
    </source>
</reference>
<dbReference type="EnsemblFungi" id="MAPG_10597T0">
    <property type="protein sequence ID" value="MAPG_10597T0"/>
    <property type="gene ID" value="MAPG_10597"/>
</dbReference>
<dbReference type="InterPro" id="IPR046797">
    <property type="entry name" value="PDDEXK_12"/>
</dbReference>
<accession>A0A0C4ED06</accession>
<dbReference type="eggNOG" id="ENOG502SSXD">
    <property type="taxonomic scope" value="Eukaryota"/>
</dbReference>
<feature type="region of interest" description="Disordered" evidence="1">
    <location>
        <begin position="554"/>
        <end position="576"/>
    </location>
</feature>
<reference evidence="3" key="3">
    <citation type="submission" date="2011-03" db="EMBL/GenBank/DDBJ databases">
        <title>Annotation of Magnaporthe poae ATCC 64411.</title>
        <authorList>
            <person name="Ma L.-J."/>
            <person name="Dead R."/>
            <person name="Young S.K."/>
            <person name="Zeng Q."/>
            <person name="Gargeya S."/>
            <person name="Fitzgerald M."/>
            <person name="Haas B."/>
            <person name="Abouelleil A."/>
            <person name="Alvarado L."/>
            <person name="Arachchi H.M."/>
            <person name="Berlin A."/>
            <person name="Brown A."/>
            <person name="Chapman S.B."/>
            <person name="Chen Z."/>
            <person name="Dunbar C."/>
            <person name="Freedman E."/>
            <person name="Gearin G."/>
            <person name="Gellesch M."/>
            <person name="Goldberg J."/>
            <person name="Griggs A."/>
            <person name="Gujja S."/>
            <person name="Heiman D."/>
            <person name="Howarth C."/>
            <person name="Larson L."/>
            <person name="Lui A."/>
            <person name="MacDonald P.J.P."/>
            <person name="Mehta T."/>
            <person name="Montmayeur A."/>
            <person name="Murphy C."/>
            <person name="Neiman D."/>
            <person name="Pearson M."/>
            <person name="Priest M."/>
            <person name="Roberts A."/>
            <person name="Saif S."/>
            <person name="Shea T."/>
            <person name="Shenoy N."/>
            <person name="Sisk P."/>
            <person name="Stolte C."/>
            <person name="Sykes S."/>
            <person name="Yandava C."/>
            <person name="Wortman J."/>
            <person name="Nusbaum C."/>
            <person name="Birren B."/>
        </authorList>
    </citation>
    <scope>NUCLEOTIDE SEQUENCE</scope>
    <source>
        <strain evidence="3">ATCC 64411</strain>
    </source>
</reference>
<reference evidence="5" key="2">
    <citation type="submission" date="2010-05" db="EMBL/GenBank/DDBJ databases">
        <title>The genome sequence of Magnaporthe poae strain ATCC 64411.</title>
        <authorList>
            <person name="Ma L.-J."/>
            <person name="Dead R."/>
            <person name="Young S."/>
            <person name="Zeng Q."/>
            <person name="Koehrsen M."/>
            <person name="Alvarado L."/>
            <person name="Berlin A."/>
            <person name="Chapman S.B."/>
            <person name="Chen Z."/>
            <person name="Freedman E."/>
            <person name="Gellesch M."/>
            <person name="Goldberg J."/>
            <person name="Griggs A."/>
            <person name="Gujja S."/>
            <person name="Heilman E.R."/>
            <person name="Heiman D."/>
            <person name="Hepburn T."/>
            <person name="Howarth C."/>
            <person name="Jen D."/>
            <person name="Larson L."/>
            <person name="Mehta T."/>
            <person name="Neiman D."/>
            <person name="Pearson M."/>
            <person name="Roberts A."/>
            <person name="Saif S."/>
            <person name="Shea T."/>
            <person name="Shenoy N."/>
            <person name="Sisk P."/>
            <person name="Stolte C."/>
            <person name="Sykes S."/>
            <person name="Walk T."/>
            <person name="White J."/>
            <person name="Yandava C."/>
            <person name="Haas B."/>
            <person name="Nusbaum C."/>
            <person name="Birren B."/>
        </authorList>
    </citation>
    <scope>NUCLEOTIDE SEQUENCE [LARGE SCALE GENOMIC DNA]</scope>
    <source>
        <strain evidence="5">ATCC 64411 / 73-15</strain>
    </source>
</reference>
<evidence type="ECO:0000259" key="2">
    <source>
        <dbReference type="Pfam" id="PF20516"/>
    </source>
</evidence>
<evidence type="ECO:0000313" key="4">
    <source>
        <dbReference type="EnsemblFungi" id="MAPG_10597T0"/>
    </source>
</evidence>
<dbReference type="OrthoDB" id="4850128at2759"/>
<proteinExistence type="predicted"/>
<reference evidence="3" key="1">
    <citation type="submission" date="2010-05" db="EMBL/GenBank/DDBJ databases">
        <title>The Genome Sequence of Magnaporthe poae strain ATCC 64411.</title>
        <authorList>
            <consortium name="The Broad Institute Genome Sequencing Platform"/>
            <consortium name="Broad Institute Genome Sequencing Center for Infectious Disease"/>
            <person name="Ma L.-J."/>
            <person name="Dead R."/>
            <person name="Young S."/>
            <person name="Zeng Q."/>
            <person name="Koehrsen M."/>
            <person name="Alvarado L."/>
            <person name="Berlin A."/>
            <person name="Chapman S.B."/>
            <person name="Chen Z."/>
            <person name="Freedman E."/>
            <person name="Gellesch M."/>
            <person name="Goldberg J."/>
            <person name="Griggs A."/>
            <person name="Gujja S."/>
            <person name="Heilman E.R."/>
            <person name="Heiman D."/>
            <person name="Hepburn T."/>
            <person name="Howarth C."/>
            <person name="Jen D."/>
            <person name="Larson L."/>
            <person name="Mehta T."/>
            <person name="Neiman D."/>
            <person name="Pearson M."/>
            <person name="Roberts A."/>
            <person name="Saif S."/>
            <person name="Shea T."/>
            <person name="Shenoy N."/>
            <person name="Sisk P."/>
            <person name="Stolte C."/>
            <person name="Sykes S."/>
            <person name="Walk T."/>
            <person name="White J."/>
            <person name="Yandava C."/>
            <person name="Haas B."/>
            <person name="Nusbaum C."/>
            <person name="Birren B."/>
        </authorList>
    </citation>
    <scope>NUCLEOTIDE SEQUENCE</scope>
    <source>
        <strain evidence="3">ATCC 64411</strain>
    </source>
</reference>
<dbReference type="Pfam" id="PF20516">
    <property type="entry name" value="PDDEXK_12"/>
    <property type="match status" value="1"/>
</dbReference>
<feature type="compositionally biased region" description="Low complexity" evidence="1">
    <location>
        <begin position="140"/>
        <end position="165"/>
    </location>
</feature>
<name>A0A0C4ED06_MAGP6</name>
<dbReference type="EMBL" id="GL876975">
    <property type="protein sequence ID" value="KLU90745.1"/>
    <property type="molecule type" value="Genomic_DNA"/>
</dbReference>